<reference evidence="1" key="1">
    <citation type="submission" date="2018-02" db="EMBL/GenBank/DDBJ databases">
        <title>Rhizophora mucronata_Transcriptome.</title>
        <authorList>
            <person name="Meera S.P."/>
            <person name="Sreeshan A."/>
            <person name="Augustine A."/>
        </authorList>
    </citation>
    <scope>NUCLEOTIDE SEQUENCE</scope>
    <source>
        <tissue evidence="1">Leaf</tissue>
    </source>
</reference>
<evidence type="ECO:0000313" key="1">
    <source>
        <dbReference type="EMBL" id="MBW88522.1"/>
    </source>
</evidence>
<protein>
    <submittedName>
        <fullName evidence="1">Uncharacterized protein</fullName>
    </submittedName>
</protein>
<dbReference type="EMBL" id="GGEC01008039">
    <property type="protein sequence ID" value="MBW88522.1"/>
    <property type="molecule type" value="Transcribed_RNA"/>
</dbReference>
<organism evidence="1">
    <name type="scientific">Rhizophora mucronata</name>
    <name type="common">Asiatic mangrove</name>
    <dbReference type="NCBI Taxonomy" id="61149"/>
    <lineage>
        <taxon>Eukaryota</taxon>
        <taxon>Viridiplantae</taxon>
        <taxon>Streptophyta</taxon>
        <taxon>Embryophyta</taxon>
        <taxon>Tracheophyta</taxon>
        <taxon>Spermatophyta</taxon>
        <taxon>Magnoliopsida</taxon>
        <taxon>eudicotyledons</taxon>
        <taxon>Gunneridae</taxon>
        <taxon>Pentapetalae</taxon>
        <taxon>rosids</taxon>
        <taxon>fabids</taxon>
        <taxon>Malpighiales</taxon>
        <taxon>Rhizophoraceae</taxon>
        <taxon>Rhizophora</taxon>
    </lineage>
</organism>
<proteinExistence type="predicted"/>
<accession>A0A2P2J4W6</accession>
<sequence>MFVRVSRITSTDLFLFFRD</sequence>
<dbReference type="AlphaFoldDB" id="A0A2P2J4W6"/>
<name>A0A2P2J4W6_RHIMU</name>